<dbReference type="PhylomeDB" id="B4G8L0"/>
<evidence type="ECO:0000313" key="3">
    <source>
        <dbReference type="Proteomes" id="UP000008744"/>
    </source>
</evidence>
<dbReference type="AlphaFoldDB" id="B4G8L0"/>
<evidence type="ECO:0000256" key="1">
    <source>
        <dbReference type="SAM" id="MobiDB-lite"/>
    </source>
</evidence>
<feature type="compositionally biased region" description="Low complexity" evidence="1">
    <location>
        <begin position="1"/>
        <end position="14"/>
    </location>
</feature>
<accession>B4G8L0</accession>
<dbReference type="OrthoDB" id="7871816at2759"/>
<dbReference type="HOGENOM" id="CLU_1130106_0_0_1"/>
<evidence type="ECO:0000313" key="2">
    <source>
        <dbReference type="EMBL" id="EDW28690.1"/>
    </source>
</evidence>
<protein>
    <submittedName>
        <fullName evidence="2">GL18814</fullName>
    </submittedName>
</protein>
<dbReference type="Proteomes" id="UP000008744">
    <property type="component" value="Unassembled WGS sequence"/>
</dbReference>
<dbReference type="STRING" id="7234.B4G8L0"/>
<feature type="region of interest" description="Disordered" evidence="1">
    <location>
        <begin position="1"/>
        <end position="35"/>
    </location>
</feature>
<dbReference type="OMA" id="WNGYAMM"/>
<dbReference type="eggNOG" id="ENOG502TCWU">
    <property type="taxonomic scope" value="Eukaryota"/>
</dbReference>
<gene>
    <name evidence="2" type="primary">Dper\GL18814</name>
    <name evidence="2" type="ORF">Dper_GL18814</name>
</gene>
<proteinExistence type="predicted"/>
<feature type="compositionally biased region" description="Low complexity" evidence="1">
    <location>
        <begin position="77"/>
        <end position="86"/>
    </location>
</feature>
<feature type="region of interest" description="Disordered" evidence="1">
    <location>
        <begin position="60"/>
        <end position="184"/>
    </location>
</feature>
<dbReference type="KEGG" id="dpe:6589204"/>
<dbReference type="EMBL" id="CH479180">
    <property type="protein sequence ID" value="EDW28690.1"/>
    <property type="molecule type" value="Genomic_DNA"/>
</dbReference>
<sequence>MSRSQKSAGSQQQRGQREREQKIPQIPPDGMLIYGNGLVFGGSVYPVLVDGVPMQAPVGAQQAAAQQRWPMMHKPVQQQQQRQQQRQQHETGSGYPNMAPRHPQSCGPKTRTRLQSQPPRNRAPHSPLSEYPPQCPPPTSSAPNITRGSKRGYGMPQQQQQQQQQQKQQQQQQQQGMPQQQQEYQQQLQQLLQLQSAMDGHYSYGYMTNANDAGGWSGYAMMPPMVANRPYSFGWSPLD</sequence>
<feature type="compositionally biased region" description="Low complexity" evidence="1">
    <location>
        <begin position="157"/>
        <end position="184"/>
    </location>
</feature>
<keyword evidence="3" id="KW-1185">Reference proteome</keyword>
<organism evidence="3">
    <name type="scientific">Drosophila persimilis</name>
    <name type="common">Fruit fly</name>
    <dbReference type="NCBI Taxonomy" id="7234"/>
    <lineage>
        <taxon>Eukaryota</taxon>
        <taxon>Metazoa</taxon>
        <taxon>Ecdysozoa</taxon>
        <taxon>Arthropoda</taxon>
        <taxon>Hexapoda</taxon>
        <taxon>Insecta</taxon>
        <taxon>Pterygota</taxon>
        <taxon>Neoptera</taxon>
        <taxon>Endopterygota</taxon>
        <taxon>Diptera</taxon>
        <taxon>Brachycera</taxon>
        <taxon>Muscomorpha</taxon>
        <taxon>Ephydroidea</taxon>
        <taxon>Drosophilidae</taxon>
        <taxon>Drosophila</taxon>
        <taxon>Sophophora</taxon>
    </lineage>
</organism>
<reference evidence="2 3" key="1">
    <citation type="journal article" date="2007" name="Nature">
        <title>Evolution of genes and genomes on the Drosophila phylogeny.</title>
        <authorList>
            <consortium name="Drosophila 12 Genomes Consortium"/>
            <person name="Clark A.G."/>
            <person name="Eisen M.B."/>
            <person name="Smith D.R."/>
            <person name="Bergman C.M."/>
            <person name="Oliver B."/>
            <person name="Markow T.A."/>
            <person name="Kaufman T.C."/>
            <person name="Kellis M."/>
            <person name="Gelbart W."/>
            <person name="Iyer V.N."/>
            <person name="Pollard D.A."/>
            <person name="Sackton T.B."/>
            <person name="Larracuente A.M."/>
            <person name="Singh N.D."/>
            <person name="Abad J.P."/>
            <person name="Abt D.N."/>
            <person name="Adryan B."/>
            <person name="Aguade M."/>
            <person name="Akashi H."/>
            <person name="Anderson W.W."/>
            <person name="Aquadro C.F."/>
            <person name="Ardell D.H."/>
            <person name="Arguello R."/>
            <person name="Artieri C.G."/>
            <person name="Barbash D.A."/>
            <person name="Barker D."/>
            <person name="Barsanti P."/>
            <person name="Batterham P."/>
            <person name="Batzoglou S."/>
            <person name="Begun D."/>
            <person name="Bhutkar A."/>
            <person name="Blanco E."/>
            <person name="Bosak S.A."/>
            <person name="Bradley R.K."/>
            <person name="Brand A.D."/>
            <person name="Brent M.R."/>
            <person name="Brooks A.N."/>
            <person name="Brown R.H."/>
            <person name="Butlin R.K."/>
            <person name="Caggese C."/>
            <person name="Calvi B.R."/>
            <person name="Bernardo de Carvalho A."/>
            <person name="Caspi A."/>
            <person name="Castrezana S."/>
            <person name="Celniker S.E."/>
            <person name="Chang J.L."/>
            <person name="Chapple C."/>
            <person name="Chatterji S."/>
            <person name="Chinwalla A."/>
            <person name="Civetta A."/>
            <person name="Clifton S.W."/>
            <person name="Comeron J.M."/>
            <person name="Costello J.C."/>
            <person name="Coyne J.A."/>
            <person name="Daub J."/>
            <person name="David R.G."/>
            <person name="Delcher A.L."/>
            <person name="Delehaunty K."/>
            <person name="Do C.B."/>
            <person name="Ebling H."/>
            <person name="Edwards K."/>
            <person name="Eickbush T."/>
            <person name="Evans J.D."/>
            <person name="Filipski A."/>
            <person name="Findeiss S."/>
            <person name="Freyhult E."/>
            <person name="Fulton L."/>
            <person name="Fulton R."/>
            <person name="Garcia A.C."/>
            <person name="Gardiner A."/>
            <person name="Garfield D.A."/>
            <person name="Garvin B.E."/>
            <person name="Gibson G."/>
            <person name="Gilbert D."/>
            <person name="Gnerre S."/>
            <person name="Godfrey J."/>
            <person name="Good R."/>
            <person name="Gotea V."/>
            <person name="Gravely B."/>
            <person name="Greenberg A.J."/>
            <person name="Griffiths-Jones S."/>
            <person name="Gross S."/>
            <person name="Guigo R."/>
            <person name="Gustafson E.A."/>
            <person name="Haerty W."/>
            <person name="Hahn M.W."/>
            <person name="Halligan D.L."/>
            <person name="Halpern A.L."/>
            <person name="Halter G.M."/>
            <person name="Han M.V."/>
            <person name="Heger A."/>
            <person name="Hillier L."/>
            <person name="Hinrichs A.S."/>
            <person name="Holmes I."/>
            <person name="Hoskins R.A."/>
            <person name="Hubisz M.J."/>
            <person name="Hultmark D."/>
            <person name="Huntley M.A."/>
            <person name="Jaffe D.B."/>
            <person name="Jagadeeshan S."/>
            <person name="Jeck W.R."/>
            <person name="Johnson J."/>
            <person name="Jones C.D."/>
            <person name="Jordan W.C."/>
            <person name="Karpen G.H."/>
            <person name="Kataoka E."/>
            <person name="Keightley P.D."/>
            <person name="Kheradpour P."/>
            <person name="Kirkness E.F."/>
            <person name="Koerich L.B."/>
            <person name="Kristiansen K."/>
            <person name="Kudrna D."/>
            <person name="Kulathinal R.J."/>
            <person name="Kumar S."/>
            <person name="Kwok R."/>
            <person name="Lander E."/>
            <person name="Langley C.H."/>
            <person name="Lapoint R."/>
            <person name="Lazzaro B.P."/>
            <person name="Lee S.J."/>
            <person name="Levesque L."/>
            <person name="Li R."/>
            <person name="Lin C.F."/>
            <person name="Lin M.F."/>
            <person name="Lindblad-Toh K."/>
            <person name="Llopart A."/>
            <person name="Long M."/>
            <person name="Low L."/>
            <person name="Lozovsky E."/>
            <person name="Lu J."/>
            <person name="Luo M."/>
            <person name="Machado C.A."/>
            <person name="Makalowski W."/>
            <person name="Marzo M."/>
            <person name="Matsuda M."/>
            <person name="Matzkin L."/>
            <person name="McAllister B."/>
            <person name="McBride C.S."/>
            <person name="McKernan B."/>
            <person name="McKernan K."/>
            <person name="Mendez-Lago M."/>
            <person name="Minx P."/>
            <person name="Mollenhauer M.U."/>
            <person name="Montooth K."/>
            <person name="Mount S.M."/>
            <person name="Mu X."/>
            <person name="Myers E."/>
            <person name="Negre B."/>
            <person name="Newfeld S."/>
            <person name="Nielsen R."/>
            <person name="Noor M.A."/>
            <person name="O'Grady P."/>
            <person name="Pachter L."/>
            <person name="Papaceit M."/>
            <person name="Parisi M.J."/>
            <person name="Parisi M."/>
            <person name="Parts L."/>
            <person name="Pedersen J.S."/>
            <person name="Pesole G."/>
            <person name="Phillippy A.M."/>
            <person name="Ponting C.P."/>
            <person name="Pop M."/>
            <person name="Porcelli D."/>
            <person name="Powell J.R."/>
            <person name="Prohaska S."/>
            <person name="Pruitt K."/>
            <person name="Puig M."/>
            <person name="Quesneville H."/>
            <person name="Ram K.R."/>
            <person name="Rand D."/>
            <person name="Rasmussen M.D."/>
            <person name="Reed L.K."/>
            <person name="Reenan R."/>
            <person name="Reily A."/>
            <person name="Remington K.A."/>
            <person name="Rieger T.T."/>
            <person name="Ritchie M.G."/>
            <person name="Robin C."/>
            <person name="Rogers Y.H."/>
            <person name="Rohde C."/>
            <person name="Rozas J."/>
            <person name="Rubenfield M.J."/>
            <person name="Ruiz A."/>
            <person name="Russo S."/>
            <person name="Salzberg S.L."/>
            <person name="Sanchez-Gracia A."/>
            <person name="Saranga D.J."/>
            <person name="Sato H."/>
            <person name="Schaeffer S.W."/>
            <person name="Schatz M.C."/>
            <person name="Schlenke T."/>
            <person name="Schwartz R."/>
            <person name="Segarra C."/>
            <person name="Singh R.S."/>
            <person name="Sirot L."/>
            <person name="Sirota M."/>
            <person name="Sisneros N.B."/>
            <person name="Smith C.D."/>
            <person name="Smith T.F."/>
            <person name="Spieth J."/>
            <person name="Stage D.E."/>
            <person name="Stark A."/>
            <person name="Stephan W."/>
            <person name="Strausberg R.L."/>
            <person name="Strempel S."/>
            <person name="Sturgill D."/>
            <person name="Sutton G."/>
            <person name="Sutton G.G."/>
            <person name="Tao W."/>
            <person name="Teichmann S."/>
            <person name="Tobari Y.N."/>
            <person name="Tomimura Y."/>
            <person name="Tsolas J.M."/>
            <person name="Valente V.L."/>
            <person name="Venter E."/>
            <person name="Venter J.C."/>
            <person name="Vicario S."/>
            <person name="Vieira F.G."/>
            <person name="Vilella A.J."/>
            <person name="Villasante A."/>
            <person name="Walenz B."/>
            <person name="Wang J."/>
            <person name="Wasserman M."/>
            <person name="Watts T."/>
            <person name="Wilson D."/>
            <person name="Wilson R.K."/>
            <person name="Wing R.A."/>
            <person name="Wolfner M.F."/>
            <person name="Wong A."/>
            <person name="Wong G.K."/>
            <person name="Wu C.I."/>
            <person name="Wu G."/>
            <person name="Yamamoto D."/>
            <person name="Yang H.P."/>
            <person name="Yang S.P."/>
            <person name="Yorke J.A."/>
            <person name="Yoshida K."/>
            <person name="Zdobnov E."/>
            <person name="Zhang P."/>
            <person name="Zhang Y."/>
            <person name="Zimin A.V."/>
            <person name="Baldwin J."/>
            <person name="Abdouelleil A."/>
            <person name="Abdulkadir J."/>
            <person name="Abebe A."/>
            <person name="Abera B."/>
            <person name="Abreu J."/>
            <person name="Acer S.C."/>
            <person name="Aftuck L."/>
            <person name="Alexander A."/>
            <person name="An P."/>
            <person name="Anderson E."/>
            <person name="Anderson S."/>
            <person name="Arachi H."/>
            <person name="Azer M."/>
            <person name="Bachantsang P."/>
            <person name="Barry A."/>
            <person name="Bayul T."/>
            <person name="Berlin A."/>
            <person name="Bessette D."/>
            <person name="Bloom T."/>
            <person name="Blye J."/>
            <person name="Boguslavskiy L."/>
            <person name="Bonnet C."/>
            <person name="Boukhgalter B."/>
            <person name="Bourzgui I."/>
            <person name="Brown A."/>
            <person name="Cahill P."/>
            <person name="Channer S."/>
            <person name="Cheshatsang Y."/>
            <person name="Chuda L."/>
            <person name="Citroen M."/>
            <person name="Collymore A."/>
            <person name="Cooke P."/>
            <person name="Costello M."/>
            <person name="D'Aco K."/>
            <person name="Daza R."/>
            <person name="De Haan G."/>
            <person name="DeGray S."/>
            <person name="DeMaso C."/>
            <person name="Dhargay N."/>
            <person name="Dooley K."/>
            <person name="Dooley E."/>
            <person name="Doricent M."/>
            <person name="Dorje P."/>
            <person name="Dorjee K."/>
            <person name="Dupes A."/>
            <person name="Elong R."/>
            <person name="Falk J."/>
            <person name="Farina A."/>
            <person name="Faro S."/>
            <person name="Ferguson D."/>
            <person name="Fisher S."/>
            <person name="Foley C.D."/>
            <person name="Franke A."/>
            <person name="Friedrich D."/>
            <person name="Gadbois L."/>
            <person name="Gearin G."/>
            <person name="Gearin C.R."/>
            <person name="Giannoukos G."/>
            <person name="Goode T."/>
            <person name="Graham J."/>
            <person name="Grandbois E."/>
            <person name="Grewal S."/>
            <person name="Gyaltsen K."/>
            <person name="Hafez N."/>
            <person name="Hagos B."/>
            <person name="Hall J."/>
            <person name="Henson C."/>
            <person name="Hollinger A."/>
            <person name="Honan T."/>
            <person name="Huard M.D."/>
            <person name="Hughes L."/>
            <person name="Hurhula B."/>
            <person name="Husby M.E."/>
            <person name="Kamat A."/>
            <person name="Kanga B."/>
            <person name="Kashin S."/>
            <person name="Khazanovich D."/>
            <person name="Kisner P."/>
            <person name="Lance K."/>
            <person name="Lara M."/>
            <person name="Lee W."/>
            <person name="Lennon N."/>
            <person name="Letendre F."/>
            <person name="LeVine R."/>
            <person name="Lipovsky A."/>
            <person name="Liu X."/>
            <person name="Liu J."/>
            <person name="Liu S."/>
            <person name="Lokyitsang T."/>
            <person name="Lokyitsang Y."/>
            <person name="Lubonja R."/>
            <person name="Lui A."/>
            <person name="MacDonald P."/>
            <person name="Magnisalis V."/>
            <person name="Maru K."/>
            <person name="Matthews C."/>
            <person name="McCusker W."/>
            <person name="McDonough S."/>
            <person name="Mehta T."/>
            <person name="Meldrim J."/>
            <person name="Meneus L."/>
            <person name="Mihai O."/>
            <person name="Mihalev A."/>
            <person name="Mihova T."/>
            <person name="Mittelman R."/>
            <person name="Mlenga V."/>
            <person name="Montmayeur A."/>
            <person name="Mulrain L."/>
            <person name="Navidi A."/>
            <person name="Naylor J."/>
            <person name="Negash T."/>
            <person name="Nguyen T."/>
            <person name="Nguyen N."/>
            <person name="Nicol R."/>
            <person name="Norbu C."/>
            <person name="Norbu N."/>
            <person name="Novod N."/>
            <person name="O'Neill B."/>
            <person name="Osman S."/>
            <person name="Markiewicz E."/>
            <person name="Oyono O.L."/>
            <person name="Patti C."/>
            <person name="Phunkhang P."/>
            <person name="Pierre F."/>
            <person name="Priest M."/>
            <person name="Raghuraman S."/>
            <person name="Rege F."/>
            <person name="Reyes R."/>
            <person name="Rise C."/>
            <person name="Rogov P."/>
            <person name="Ross K."/>
            <person name="Ryan E."/>
            <person name="Settipalli S."/>
            <person name="Shea T."/>
            <person name="Sherpa N."/>
            <person name="Shi L."/>
            <person name="Shih D."/>
            <person name="Sparrow T."/>
            <person name="Spaulding J."/>
            <person name="Stalker J."/>
            <person name="Stange-Thomann N."/>
            <person name="Stavropoulos S."/>
            <person name="Stone C."/>
            <person name="Strader C."/>
            <person name="Tesfaye S."/>
            <person name="Thomson T."/>
            <person name="Thoulutsang Y."/>
            <person name="Thoulutsang D."/>
            <person name="Topham K."/>
            <person name="Topping I."/>
            <person name="Tsamla T."/>
            <person name="Vassiliev H."/>
            <person name="Vo A."/>
            <person name="Wangchuk T."/>
            <person name="Wangdi T."/>
            <person name="Weiand M."/>
            <person name="Wilkinson J."/>
            <person name="Wilson A."/>
            <person name="Yadav S."/>
            <person name="Young G."/>
            <person name="Yu Q."/>
            <person name="Zembek L."/>
            <person name="Zhong D."/>
            <person name="Zimmer A."/>
            <person name="Zwirko Z."/>
            <person name="Jaffe D.B."/>
            <person name="Alvarez P."/>
            <person name="Brockman W."/>
            <person name="Butler J."/>
            <person name="Chin C."/>
            <person name="Gnerre S."/>
            <person name="Grabherr M."/>
            <person name="Kleber M."/>
            <person name="Mauceli E."/>
            <person name="MacCallum I."/>
        </authorList>
    </citation>
    <scope>NUCLEOTIDE SEQUENCE [LARGE SCALE GENOMIC DNA]</scope>
    <source>
        <strain evidence="3">MSH-3 / Tucson 14011-0111.49</strain>
    </source>
</reference>
<name>B4G8L0_DROPE</name>